<feature type="region of interest" description="Disordered" evidence="2">
    <location>
        <begin position="149"/>
        <end position="169"/>
    </location>
</feature>
<keyword evidence="1" id="KW-0175">Coiled coil</keyword>
<proteinExistence type="predicted"/>
<dbReference type="AlphaFoldDB" id="A0A388T1R5"/>
<feature type="coiled-coil region" evidence="1">
    <location>
        <begin position="55"/>
        <end position="89"/>
    </location>
</feature>
<dbReference type="Proteomes" id="UP000265354">
    <property type="component" value="Unassembled WGS sequence"/>
</dbReference>
<evidence type="ECO:0000256" key="1">
    <source>
        <dbReference type="SAM" id="Coils"/>
    </source>
</evidence>
<sequence>MSVKRHPFQIAAIRANSRSSISCAHGSRSAEFATALDYYRDAGKRYVKHEWRLTVEALRQTLAALVGRKADDEDEAADVTAAAEALREESMNTAVGYPARAEQVRLALEFMCDLGAHPEVAGTEKSNAYSALLMVGGLLHSRQAVRSRIPPQASAEKIEATQAAPATTA</sequence>
<name>A0A388T1R5_9ACTN</name>
<organism evidence="3 4">
    <name type="scientific">Streptomyces spongiicola</name>
    <dbReference type="NCBI Taxonomy" id="1690221"/>
    <lineage>
        <taxon>Bacteria</taxon>
        <taxon>Bacillati</taxon>
        <taxon>Actinomycetota</taxon>
        <taxon>Actinomycetes</taxon>
        <taxon>Kitasatosporales</taxon>
        <taxon>Streptomycetaceae</taxon>
        <taxon>Streptomyces</taxon>
    </lineage>
</organism>
<dbReference type="EMBL" id="BGZL01000011">
    <property type="protein sequence ID" value="GBQ02476.1"/>
    <property type="molecule type" value="Genomic_DNA"/>
</dbReference>
<protein>
    <submittedName>
        <fullName evidence="3">Uncharacterized protein</fullName>
    </submittedName>
</protein>
<evidence type="ECO:0000313" key="4">
    <source>
        <dbReference type="Proteomes" id="UP000265354"/>
    </source>
</evidence>
<evidence type="ECO:0000313" key="3">
    <source>
        <dbReference type="EMBL" id="GBQ02476.1"/>
    </source>
</evidence>
<comment type="caution">
    <text evidence="3">The sequence shown here is derived from an EMBL/GenBank/DDBJ whole genome shotgun (WGS) entry which is preliminary data.</text>
</comment>
<reference evidence="3 4" key="1">
    <citation type="submission" date="2018-07" db="EMBL/GenBank/DDBJ databases">
        <title>Whole Genome Shotgun Sequence of Streptomyces spongiicola strain 531S.</title>
        <authorList>
            <person name="Dohra H."/>
            <person name="Kodani S."/>
        </authorList>
    </citation>
    <scope>NUCLEOTIDE SEQUENCE [LARGE SCALE GENOMIC DNA]</scope>
    <source>
        <strain evidence="3 4">531S</strain>
    </source>
</reference>
<evidence type="ECO:0000256" key="2">
    <source>
        <dbReference type="SAM" id="MobiDB-lite"/>
    </source>
</evidence>
<dbReference type="RefSeq" id="WP_147317712.1">
    <property type="nucleotide sequence ID" value="NZ_BGZL01000011.1"/>
</dbReference>
<gene>
    <name evidence="3" type="ORF">SSP531S_39350</name>
</gene>
<accession>A0A388T1R5</accession>